<dbReference type="InterPro" id="IPR036388">
    <property type="entry name" value="WH-like_DNA-bd_sf"/>
</dbReference>
<evidence type="ECO:0000256" key="3">
    <source>
        <dbReference type="ARBA" id="ARBA00023125"/>
    </source>
</evidence>
<reference evidence="6 7" key="1">
    <citation type="submission" date="2016-10" db="EMBL/GenBank/DDBJ databases">
        <authorList>
            <person name="de Groot N.N."/>
        </authorList>
    </citation>
    <scope>NUCLEOTIDE SEQUENCE [LARGE SCALE GENOMIC DNA]</scope>
    <source>
        <strain evidence="6 7">CGMCC 1.6133</strain>
    </source>
</reference>
<proteinExistence type="inferred from homology"/>
<sequence length="304" mass="33981">MHDFDELAAFDAVMATGSLTRSAQEQGLAKSTLSRRISQLEARLGQPLLRRQANRLIPTEAGLLFHDYCQEMLALANRSREALAELSEAISGRLTLEVHSTLARSWAAPVIDAFLTRHPDVELTLHTRGHAPNAPDSHCVHVWVGELPASGLKQESLGRLTRRLYANPDYLAHHGAPRHPRELAHHAWIDLLGTTHEGLTLHHATQGCFQFRPPCSRLRVDMPVLHMDPIAHGRGIGMLPDWLVAAREKHHPGELTPCLPAWQPEPLPVTLLYPYGQRPRRVTALLEFLRKAAPGEWQPREALV</sequence>
<evidence type="ECO:0000256" key="1">
    <source>
        <dbReference type="ARBA" id="ARBA00009437"/>
    </source>
</evidence>
<dbReference type="SUPFAM" id="SSF46785">
    <property type="entry name" value="Winged helix' DNA-binding domain"/>
    <property type="match status" value="1"/>
</dbReference>
<dbReference type="PANTHER" id="PTHR30537:SF66">
    <property type="entry name" value="IRON-REGULATED VIRULENCE REGULATORY PROTEIN IRGB"/>
    <property type="match status" value="1"/>
</dbReference>
<gene>
    <name evidence="6" type="ORF">SAMN04487954_102280</name>
</gene>
<dbReference type="EMBL" id="FNES01000002">
    <property type="protein sequence ID" value="SDI99022.1"/>
    <property type="molecule type" value="Genomic_DNA"/>
</dbReference>
<dbReference type="Pfam" id="PF03466">
    <property type="entry name" value="LysR_substrate"/>
    <property type="match status" value="1"/>
</dbReference>
<evidence type="ECO:0000256" key="4">
    <source>
        <dbReference type="ARBA" id="ARBA00023163"/>
    </source>
</evidence>
<keyword evidence="4" id="KW-0804">Transcription</keyword>
<evidence type="ECO:0000313" key="6">
    <source>
        <dbReference type="EMBL" id="SDI99022.1"/>
    </source>
</evidence>
<dbReference type="InterPro" id="IPR036390">
    <property type="entry name" value="WH_DNA-bd_sf"/>
</dbReference>
<keyword evidence="3 6" id="KW-0238">DNA-binding</keyword>
<dbReference type="InterPro" id="IPR058163">
    <property type="entry name" value="LysR-type_TF_proteobact-type"/>
</dbReference>
<evidence type="ECO:0000259" key="5">
    <source>
        <dbReference type="PROSITE" id="PS50931"/>
    </source>
</evidence>
<evidence type="ECO:0000256" key="2">
    <source>
        <dbReference type="ARBA" id="ARBA00023015"/>
    </source>
</evidence>
<dbReference type="GO" id="GO:0003700">
    <property type="term" value="F:DNA-binding transcription factor activity"/>
    <property type="evidence" value="ECO:0007669"/>
    <property type="project" value="InterPro"/>
</dbReference>
<dbReference type="PROSITE" id="PS50931">
    <property type="entry name" value="HTH_LYSR"/>
    <property type="match status" value="1"/>
</dbReference>
<dbReference type="PANTHER" id="PTHR30537">
    <property type="entry name" value="HTH-TYPE TRANSCRIPTIONAL REGULATOR"/>
    <property type="match status" value="1"/>
</dbReference>
<evidence type="ECO:0000313" key="7">
    <source>
        <dbReference type="Proteomes" id="UP000198525"/>
    </source>
</evidence>
<keyword evidence="7" id="KW-1185">Reference proteome</keyword>
<dbReference type="AlphaFoldDB" id="A0A1G8Q2Q0"/>
<dbReference type="RefSeq" id="WP_089683088.1">
    <property type="nucleotide sequence ID" value="NZ_FNES01000002.1"/>
</dbReference>
<accession>A0A1G8Q2Q0</accession>
<protein>
    <submittedName>
        <fullName evidence="6">DNA-binding transcriptional regulator, LysR family</fullName>
    </submittedName>
</protein>
<comment type="similarity">
    <text evidence="1">Belongs to the LysR transcriptional regulatory family.</text>
</comment>
<dbReference type="SUPFAM" id="SSF53850">
    <property type="entry name" value="Periplasmic binding protein-like II"/>
    <property type="match status" value="1"/>
</dbReference>
<dbReference type="GO" id="GO:0006351">
    <property type="term" value="P:DNA-templated transcription"/>
    <property type="evidence" value="ECO:0007669"/>
    <property type="project" value="TreeGrafter"/>
</dbReference>
<dbReference type="Proteomes" id="UP000198525">
    <property type="component" value="Unassembled WGS sequence"/>
</dbReference>
<dbReference type="OrthoDB" id="6183733at2"/>
<dbReference type="GO" id="GO:0043565">
    <property type="term" value="F:sequence-specific DNA binding"/>
    <property type="evidence" value="ECO:0007669"/>
    <property type="project" value="TreeGrafter"/>
</dbReference>
<feature type="domain" description="HTH lysR-type" evidence="5">
    <location>
        <begin position="1"/>
        <end position="59"/>
    </location>
</feature>
<dbReference type="InterPro" id="IPR000847">
    <property type="entry name" value="LysR_HTH_N"/>
</dbReference>
<dbReference type="STRING" id="376427.SAMN04487954_102280"/>
<dbReference type="Gene3D" id="3.40.190.290">
    <property type="match status" value="1"/>
</dbReference>
<keyword evidence="2" id="KW-0805">Transcription regulation</keyword>
<dbReference type="Gene3D" id="1.10.10.10">
    <property type="entry name" value="Winged helix-like DNA-binding domain superfamily/Winged helix DNA-binding domain"/>
    <property type="match status" value="1"/>
</dbReference>
<dbReference type="InterPro" id="IPR005119">
    <property type="entry name" value="LysR_subst-bd"/>
</dbReference>
<dbReference type="Pfam" id="PF00126">
    <property type="entry name" value="HTH_1"/>
    <property type="match status" value="1"/>
</dbReference>
<organism evidence="6 7">
    <name type="scientific">Billgrantia gudaonensis</name>
    <dbReference type="NCBI Taxonomy" id="376427"/>
    <lineage>
        <taxon>Bacteria</taxon>
        <taxon>Pseudomonadati</taxon>
        <taxon>Pseudomonadota</taxon>
        <taxon>Gammaproteobacteria</taxon>
        <taxon>Oceanospirillales</taxon>
        <taxon>Halomonadaceae</taxon>
        <taxon>Billgrantia</taxon>
    </lineage>
</organism>
<name>A0A1G8Q2Q0_9GAMM</name>